<protein>
    <submittedName>
        <fullName evidence="2">Uncharacterized protein</fullName>
    </submittedName>
</protein>
<feature type="transmembrane region" description="Helical" evidence="1">
    <location>
        <begin position="197"/>
        <end position="215"/>
    </location>
</feature>
<reference evidence="2 3" key="1">
    <citation type="submission" date="2021-03" db="EMBL/GenBank/DDBJ databases">
        <title>Genomic Encyclopedia of Type Strains, Phase IV (KMG-IV): sequencing the most valuable type-strain genomes for metagenomic binning, comparative biology and taxonomic classification.</title>
        <authorList>
            <person name="Goeker M."/>
        </authorList>
    </citation>
    <scope>NUCLEOTIDE SEQUENCE [LARGE SCALE GENOMIC DNA]</scope>
    <source>
        <strain evidence="2 3">DSM 27563</strain>
    </source>
</reference>
<name>A0ABS4KC00_9FIRM</name>
<proteinExistence type="predicted"/>
<evidence type="ECO:0000313" key="3">
    <source>
        <dbReference type="Proteomes" id="UP001519306"/>
    </source>
</evidence>
<keyword evidence="1" id="KW-0812">Transmembrane</keyword>
<dbReference type="RefSeq" id="WP_210060589.1">
    <property type="nucleotide sequence ID" value="NZ_JAGGLJ010000006.1"/>
</dbReference>
<dbReference type="EMBL" id="JAGGLJ010000006">
    <property type="protein sequence ID" value="MBP2025298.1"/>
    <property type="molecule type" value="Genomic_DNA"/>
</dbReference>
<keyword evidence="1" id="KW-0472">Membrane</keyword>
<gene>
    <name evidence="2" type="ORF">J2Z71_000828</name>
</gene>
<organism evidence="2 3">
    <name type="scientific">Peptoniphilus stercorisuis</name>
    <dbReference type="NCBI Taxonomy" id="1436965"/>
    <lineage>
        <taxon>Bacteria</taxon>
        <taxon>Bacillati</taxon>
        <taxon>Bacillota</taxon>
        <taxon>Tissierellia</taxon>
        <taxon>Tissierellales</taxon>
        <taxon>Peptoniphilaceae</taxon>
        <taxon>Peptoniphilus</taxon>
    </lineage>
</organism>
<keyword evidence="1" id="KW-1133">Transmembrane helix</keyword>
<keyword evidence="3" id="KW-1185">Reference proteome</keyword>
<feature type="transmembrane region" description="Helical" evidence="1">
    <location>
        <begin position="112"/>
        <end position="135"/>
    </location>
</feature>
<evidence type="ECO:0000256" key="1">
    <source>
        <dbReference type="SAM" id="Phobius"/>
    </source>
</evidence>
<dbReference type="Proteomes" id="UP001519306">
    <property type="component" value="Unassembled WGS sequence"/>
</dbReference>
<evidence type="ECO:0000313" key="2">
    <source>
        <dbReference type="EMBL" id="MBP2025298.1"/>
    </source>
</evidence>
<comment type="caution">
    <text evidence="2">The sequence shown here is derived from an EMBL/GenBank/DDBJ whole genome shotgun (WGS) entry which is preliminary data.</text>
</comment>
<sequence>METYKNYVKDVVKFGRITMILGMFAVLLPPFLMTFVFGFNPGISAIIAGAISQISVSGAFYFSEPISYYPIIGTTGLYIETLSGNAVNMRIPAAVTAIESSGYRSGTDEGSLMGTIGIAVSVYVGIFFVLAATFLGQTLIANLPENVTRMLTLIIPALYGGIFGQFAVKSYKTAIFALCIAFVMTKIVALLPGNMSFLITLVSVFTTIAVAKTQLETINKNS</sequence>
<accession>A0ABS4KC00</accession>
<feature type="transmembrane region" description="Helical" evidence="1">
    <location>
        <begin position="20"/>
        <end position="37"/>
    </location>
</feature>
<feature type="transmembrane region" description="Helical" evidence="1">
    <location>
        <begin position="147"/>
        <end position="167"/>
    </location>
</feature>